<evidence type="ECO:0000256" key="1">
    <source>
        <dbReference type="SAM" id="MobiDB-lite"/>
    </source>
</evidence>
<dbReference type="InterPro" id="IPR003245">
    <property type="entry name" value="Phytocyanin_dom"/>
</dbReference>
<dbReference type="InterPro" id="IPR008972">
    <property type="entry name" value="Cupredoxin"/>
</dbReference>
<organism evidence="3 4">
    <name type="scientific">Platanthera guangdongensis</name>
    <dbReference type="NCBI Taxonomy" id="2320717"/>
    <lineage>
        <taxon>Eukaryota</taxon>
        <taxon>Viridiplantae</taxon>
        <taxon>Streptophyta</taxon>
        <taxon>Embryophyta</taxon>
        <taxon>Tracheophyta</taxon>
        <taxon>Spermatophyta</taxon>
        <taxon>Magnoliopsida</taxon>
        <taxon>Liliopsida</taxon>
        <taxon>Asparagales</taxon>
        <taxon>Orchidaceae</taxon>
        <taxon>Orchidoideae</taxon>
        <taxon>Orchideae</taxon>
        <taxon>Orchidinae</taxon>
        <taxon>Platanthera</taxon>
    </lineage>
</organism>
<name>A0ABR2MDH8_9ASPA</name>
<keyword evidence="4" id="KW-1185">Reference proteome</keyword>
<feature type="region of interest" description="Disordered" evidence="1">
    <location>
        <begin position="21"/>
        <end position="43"/>
    </location>
</feature>
<accession>A0ABR2MDH8</accession>
<dbReference type="EMBL" id="JBBWWR010000008">
    <property type="protein sequence ID" value="KAK8962188.1"/>
    <property type="molecule type" value="Genomic_DNA"/>
</dbReference>
<gene>
    <name evidence="3" type="ORF">KSP40_PGU020535</name>
</gene>
<evidence type="ECO:0000313" key="3">
    <source>
        <dbReference type="EMBL" id="KAK8962188.1"/>
    </source>
</evidence>
<evidence type="ECO:0000313" key="4">
    <source>
        <dbReference type="Proteomes" id="UP001412067"/>
    </source>
</evidence>
<evidence type="ECO:0000259" key="2">
    <source>
        <dbReference type="PROSITE" id="PS51485"/>
    </source>
</evidence>
<reference evidence="3 4" key="1">
    <citation type="journal article" date="2022" name="Nat. Plants">
        <title>Genomes of leafy and leafless Platanthera orchids illuminate the evolution of mycoheterotrophy.</title>
        <authorList>
            <person name="Li M.H."/>
            <person name="Liu K.W."/>
            <person name="Li Z."/>
            <person name="Lu H.C."/>
            <person name="Ye Q.L."/>
            <person name="Zhang D."/>
            <person name="Wang J.Y."/>
            <person name="Li Y.F."/>
            <person name="Zhong Z.M."/>
            <person name="Liu X."/>
            <person name="Yu X."/>
            <person name="Liu D.K."/>
            <person name="Tu X.D."/>
            <person name="Liu B."/>
            <person name="Hao Y."/>
            <person name="Liao X.Y."/>
            <person name="Jiang Y.T."/>
            <person name="Sun W.H."/>
            <person name="Chen J."/>
            <person name="Chen Y.Q."/>
            <person name="Ai Y."/>
            <person name="Zhai J.W."/>
            <person name="Wu S.S."/>
            <person name="Zhou Z."/>
            <person name="Hsiao Y.Y."/>
            <person name="Wu W.L."/>
            <person name="Chen Y.Y."/>
            <person name="Lin Y.F."/>
            <person name="Hsu J.L."/>
            <person name="Li C.Y."/>
            <person name="Wang Z.W."/>
            <person name="Zhao X."/>
            <person name="Zhong W.Y."/>
            <person name="Ma X.K."/>
            <person name="Ma L."/>
            <person name="Huang J."/>
            <person name="Chen G.Z."/>
            <person name="Huang M.Z."/>
            <person name="Huang L."/>
            <person name="Peng D.H."/>
            <person name="Luo Y.B."/>
            <person name="Zou S.Q."/>
            <person name="Chen S.P."/>
            <person name="Lan S."/>
            <person name="Tsai W.C."/>
            <person name="Van de Peer Y."/>
            <person name="Liu Z.J."/>
        </authorList>
    </citation>
    <scope>NUCLEOTIDE SEQUENCE [LARGE SCALE GENOMIC DNA]</scope>
    <source>
        <strain evidence="3">Lor288</strain>
    </source>
</reference>
<dbReference type="Pfam" id="PF02298">
    <property type="entry name" value="Cu_bind_like"/>
    <property type="match status" value="1"/>
</dbReference>
<sequence length="87" mass="9546">MALISSSSSDFELHTIIGRTQCERKRDSRHHRSPPVRSASLSSAAQVYNVGDEAGWIVAANYSTWASSKTFRVGDTIGDSEPHTLRP</sequence>
<dbReference type="Gene3D" id="2.60.40.420">
    <property type="entry name" value="Cupredoxins - blue copper proteins"/>
    <property type="match status" value="1"/>
</dbReference>
<comment type="caution">
    <text evidence="3">The sequence shown here is derived from an EMBL/GenBank/DDBJ whole genome shotgun (WGS) entry which is preliminary data.</text>
</comment>
<dbReference type="SUPFAM" id="SSF49503">
    <property type="entry name" value="Cupredoxins"/>
    <property type="match status" value="1"/>
</dbReference>
<proteinExistence type="predicted"/>
<protein>
    <recommendedName>
        <fullName evidence="2">Phytocyanin domain-containing protein</fullName>
    </recommendedName>
</protein>
<feature type="domain" description="Phytocyanin" evidence="2">
    <location>
        <begin position="46"/>
        <end position="87"/>
    </location>
</feature>
<dbReference type="Proteomes" id="UP001412067">
    <property type="component" value="Unassembled WGS sequence"/>
</dbReference>
<dbReference type="PROSITE" id="PS51485">
    <property type="entry name" value="PHYTOCYANIN"/>
    <property type="match status" value="1"/>
</dbReference>